<protein>
    <submittedName>
        <fullName evidence="1">Uncharacterized protein</fullName>
    </submittedName>
</protein>
<dbReference type="AlphaFoldDB" id="A0A0E9W263"/>
<reference evidence="1" key="1">
    <citation type="submission" date="2014-11" db="EMBL/GenBank/DDBJ databases">
        <authorList>
            <person name="Amaro Gonzalez C."/>
        </authorList>
    </citation>
    <scope>NUCLEOTIDE SEQUENCE</scope>
</reference>
<evidence type="ECO:0000313" key="1">
    <source>
        <dbReference type="EMBL" id="JAH83655.1"/>
    </source>
</evidence>
<reference evidence="1" key="2">
    <citation type="journal article" date="2015" name="Fish Shellfish Immunol.">
        <title>Early steps in the European eel (Anguilla anguilla)-Vibrio vulnificus interaction in the gills: Role of the RtxA13 toxin.</title>
        <authorList>
            <person name="Callol A."/>
            <person name="Pajuelo D."/>
            <person name="Ebbesson L."/>
            <person name="Teles M."/>
            <person name="MacKenzie S."/>
            <person name="Amaro C."/>
        </authorList>
    </citation>
    <scope>NUCLEOTIDE SEQUENCE</scope>
</reference>
<sequence>MQLSLTPLRGIRTVQDFSENHLLPLTQTPWPHSVRTTVAHKCAKPICLRFIDIAKNSQVTSKHGVPEAATEVSPCVVKYLWGSSK</sequence>
<name>A0A0E9W263_ANGAN</name>
<dbReference type="EMBL" id="GBXM01024922">
    <property type="protein sequence ID" value="JAH83655.1"/>
    <property type="molecule type" value="Transcribed_RNA"/>
</dbReference>
<organism evidence="1">
    <name type="scientific">Anguilla anguilla</name>
    <name type="common">European freshwater eel</name>
    <name type="synonym">Muraena anguilla</name>
    <dbReference type="NCBI Taxonomy" id="7936"/>
    <lineage>
        <taxon>Eukaryota</taxon>
        <taxon>Metazoa</taxon>
        <taxon>Chordata</taxon>
        <taxon>Craniata</taxon>
        <taxon>Vertebrata</taxon>
        <taxon>Euteleostomi</taxon>
        <taxon>Actinopterygii</taxon>
        <taxon>Neopterygii</taxon>
        <taxon>Teleostei</taxon>
        <taxon>Anguilliformes</taxon>
        <taxon>Anguillidae</taxon>
        <taxon>Anguilla</taxon>
    </lineage>
</organism>
<proteinExistence type="predicted"/>
<accession>A0A0E9W263</accession>